<keyword evidence="7 8" id="KW-0067">ATP-binding</keyword>
<evidence type="ECO:0000256" key="2">
    <source>
        <dbReference type="ARBA" id="ARBA00022527"/>
    </source>
</evidence>
<evidence type="ECO:0000256" key="3">
    <source>
        <dbReference type="ARBA" id="ARBA00022553"/>
    </source>
</evidence>
<evidence type="ECO:0000256" key="6">
    <source>
        <dbReference type="ARBA" id="ARBA00022777"/>
    </source>
</evidence>
<evidence type="ECO:0000256" key="7">
    <source>
        <dbReference type="ARBA" id="ARBA00022840"/>
    </source>
</evidence>
<evidence type="ECO:0000313" key="14">
    <source>
        <dbReference type="Proteomes" id="UP000028582"/>
    </source>
</evidence>
<dbReference type="Gene3D" id="3.30.200.20">
    <property type="entry name" value="Phosphorylase Kinase, domain 1"/>
    <property type="match status" value="1"/>
</dbReference>
<dbReference type="EMBL" id="ANJA01003755">
    <property type="protein sequence ID" value="ETO61560.1"/>
    <property type="molecule type" value="Genomic_DNA"/>
</dbReference>
<feature type="domain" description="Protein kinase" evidence="10">
    <location>
        <begin position="354"/>
        <end position="620"/>
    </location>
</feature>
<feature type="region of interest" description="Disordered" evidence="9">
    <location>
        <begin position="140"/>
        <end position="182"/>
    </location>
</feature>
<dbReference type="CDD" id="cd05123">
    <property type="entry name" value="STKc_AGC"/>
    <property type="match status" value="1"/>
</dbReference>
<organism evidence="13 14">
    <name type="scientific">Phytophthora nicotianae P1976</name>
    <dbReference type="NCBI Taxonomy" id="1317066"/>
    <lineage>
        <taxon>Eukaryota</taxon>
        <taxon>Sar</taxon>
        <taxon>Stramenopiles</taxon>
        <taxon>Oomycota</taxon>
        <taxon>Peronosporomycetes</taxon>
        <taxon>Peronosporales</taxon>
        <taxon>Peronosporaceae</taxon>
        <taxon>Phytophthora</taxon>
    </lineage>
</organism>
<evidence type="ECO:0000313" key="13">
    <source>
        <dbReference type="EMBL" id="ETO61560.1"/>
    </source>
</evidence>
<keyword evidence="6 13" id="KW-0418">Kinase</keyword>
<evidence type="ECO:0000256" key="4">
    <source>
        <dbReference type="ARBA" id="ARBA00022679"/>
    </source>
</evidence>
<dbReference type="PROSITE" id="PS50011">
    <property type="entry name" value="PROTEIN_KINASE_DOM"/>
    <property type="match status" value="1"/>
</dbReference>
<dbReference type="InterPro" id="IPR000719">
    <property type="entry name" value="Prot_kinase_dom"/>
</dbReference>
<evidence type="ECO:0000256" key="1">
    <source>
        <dbReference type="ARBA" id="ARBA00009793"/>
    </source>
</evidence>
<dbReference type="Gene3D" id="1.10.510.10">
    <property type="entry name" value="Transferase(Phosphotransferase) domain 1"/>
    <property type="match status" value="1"/>
</dbReference>
<dbReference type="PROSITE" id="PS00107">
    <property type="entry name" value="PROTEIN_KINASE_ATP"/>
    <property type="match status" value="1"/>
</dbReference>
<dbReference type="Proteomes" id="UP000028582">
    <property type="component" value="Unassembled WGS sequence"/>
</dbReference>
<dbReference type="InterPro" id="IPR045270">
    <property type="entry name" value="STKc_AGC"/>
</dbReference>
<feature type="binding site" evidence="8">
    <location>
        <position position="392"/>
    </location>
    <ligand>
        <name>ATP</name>
        <dbReference type="ChEBI" id="CHEBI:30616"/>
    </ligand>
</feature>
<dbReference type="SUPFAM" id="SSF48097">
    <property type="entry name" value="Regulator of G-protein signaling, RGS"/>
    <property type="match status" value="1"/>
</dbReference>
<feature type="compositionally biased region" description="Low complexity" evidence="9">
    <location>
        <begin position="145"/>
        <end position="159"/>
    </location>
</feature>
<keyword evidence="2" id="KW-0723">Serine/threonine-protein kinase</keyword>
<dbReference type="FunFam" id="1.10.510.10:FF:000074">
    <property type="entry name" value="G protein-coupled receptor kinase"/>
    <property type="match status" value="1"/>
</dbReference>
<proteinExistence type="inferred from homology"/>
<dbReference type="SMART" id="SM00315">
    <property type="entry name" value="RGS"/>
    <property type="match status" value="1"/>
</dbReference>
<keyword evidence="4" id="KW-0808">Transferase</keyword>
<dbReference type="InterPro" id="IPR000961">
    <property type="entry name" value="AGC-kinase_C"/>
</dbReference>
<feature type="region of interest" description="Disordered" evidence="9">
    <location>
        <begin position="249"/>
        <end position="280"/>
    </location>
</feature>
<feature type="domain" description="RGS" evidence="11">
    <location>
        <begin position="53"/>
        <end position="116"/>
    </location>
</feature>
<dbReference type="Pfam" id="PF00615">
    <property type="entry name" value="RGS"/>
    <property type="match status" value="1"/>
</dbReference>
<dbReference type="PANTHER" id="PTHR24355">
    <property type="entry name" value="G PROTEIN-COUPLED RECEPTOR KINASE/RIBOSOMAL PROTEIN S6 KINASE"/>
    <property type="match status" value="1"/>
</dbReference>
<dbReference type="SUPFAM" id="SSF56112">
    <property type="entry name" value="Protein kinase-like (PK-like)"/>
    <property type="match status" value="1"/>
</dbReference>
<reference evidence="13 14" key="1">
    <citation type="submission" date="2013-11" db="EMBL/GenBank/DDBJ databases">
        <title>The Genome Sequence of Phytophthora parasitica P1976.</title>
        <authorList>
            <consortium name="The Broad Institute Genomics Platform"/>
            <person name="Russ C."/>
            <person name="Tyler B."/>
            <person name="Panabieres F."/>
            <person name="Shan W."/>
            <person name="Tripathy S."/>
            <person name="Grunwald N."/>
            <person name="Machado M."/>
            <person name="Johnson C.S."/>
            <person name="Walker B."/>
            <person name="Young S."/>
            <person name="Zeng Q."/>
            <person name="Gargeya S."/>
            <person name="Fitzgerald M."/>
            <person name="Haas B."/>
            <person name="Abouelleil A."/>
            <person name="Allen A.W."/>
            <person name="Alvarado L."/>
            <person name="Arachchi H.M."/>
            <person name="Berlin A.M."/>
            <person name="Chapman S.B."/>
            <person name="Gainer-Dewar J."/>
            <person name="Goldberg J."/>
            <person name="Griggs A."/>
            <person name="Gujja S."/>
            <person name="Hansen M."/>
            <person name="Howarth C."/>
            <person name="Imamovic A."/>
            <person name="Ireland A."/>
            <person name="Larimer J."/>
            <person name="McCowan C."/>
            <person name="Murphy C."/>
            <person name="Pearson M."/>
            <person name="Poon T.W."/>
            <person name="Priest M."/>
            <person name="Roberts A."/>
            <person name="Saif S."/>
            <person name="Shea T."/>
            <person name="Sisk P."/>
            <person name="Sykes S."/>
            <person name="Wortman J."/>
            <person name="Nusbaum C."/>
            <person name="Birren B."/>
        </authorList>
    </citation>
    <scope>NUCLEOTIDE SEQUENCE [LARGE SCALE GENOMIC DNA]</scope>
    <source>
        <strain evidence="13 14">P1976</strain>
    </source>
</reference>
<evidence type="ECO:0000259" key="11">
    <source>
        <dbReference type="PROSITE" id="PS50132"/>
    </source>
</evidence>
<dbReference type="InterPro" id="IPR008271">
    <property type="entry name" value="Ser/Thr_kinase_AS"/>
</dbReference>
<protein>
    <submittedName>
        <fullName evidence="13">AGC/GRK/BARK protein kinase</fullName>
    </submittedName>
</protein>
<dbReference type="OrthoDB" id="354826at2759"/>
<dbReference type="PANTHER" id="PTHR24355:SF18">
    <property type="entry name" value="G PROTEIN-COUPLED RECEPTOR KINASE"/>
    <property type="match status" value="1"/>
</dbReference>
<dbReference type="PROSITE" id="PS51285">
    <property type="entry name" value="AGC_KINASE_CTER"/>
    <property type="match status" value="1"/>
</dbReference>
<dbReference type="InterPro" id="IPR044926">
    <property type="entry name" value="RGS_subdomain_2"/>
</dbReference>
<evidence type="ECO:0000259" key="10">
    <source>
        <dbReference type="PROSITE" id="PS50011"/>
    </source>
</evidence>
<sequence>MDELHDAIQDAQYIGAVTNSQRGPTAAFYNPSSNELTQFVDRQERALGNDWLGLENLLDMPLGFYFFRRFCEAEQHGSQKLDFLVEVTKFRTLQTPEQRSMKAREIWDLFFGNATPGLAVHTPTRENGLTIWTPATRAESRLHQTSPISPATASTSPGSEYSPSAGGRGTNLHSPPVGRPSPTRMSLGCLDELNVASMTTNGIVFWRKNESSVTRADVRSIFNSVSTEASPLGVGGDVVQRISAVFKRKQADSDRGDSMNCVRDSSPTSPTTSTVSTSELNDLGMESSVSKLRSDKRLSSDSRISALTLFDELEACVLCSLEQYHLKAFRASAFHKRLIAFLFLQKRRVSEDDFTVLRVLGRGGFGMVNGCIKRTSASLYAMKVMNKKMIKKKHAEKLCLAERKILAMISSPFVVCLKYSFQTPEELFLVLDLRTGGDLSFHLNRARFSETQVRFWAAQILLGIQHLHEKNIVYRDLKPENILLDEKGNCSISDLGLAVEVTPTLTGRCGTRGYWAPEMLLRDENGNRLVYNQTVDWWSYGCLVYELLYGKCPFRTSKAKALHEDKQQAYDKATLELTPAYDPKYFSPEAAELIQRLLIRDPTKRLGAKGAEEIKRMRFFSSIDWAQMEQMQVPPPFVPDNEINAASQADIGSFDISIVKGIKLSEQEQAAYSGWDYVCPETFQREAVEYLVWEVKHGPCTIGANNNSCCSIL</sequence>
<dbReference type="Pfam" id="PF00069">
    <property type="entry name" value="Pkinase"/>
    <property type="match status" value="1"/>
</dbReference>
<dbReference type="GO" id="GO:0004674">
    <property type="term" value="F:protein serine/threonine kinase activity"/>
    <property type="evidence" value="ECO:0007669"/>
    <property type="project" value="UniProtKB-KW"/>
</dbReference>
<dbReference type="InterPro" id="IPR011009">
    <property type="entry name" value="Kinase-like_dom_sf"/>
</dbReference>
<accession>A0A080Z4J9</accession>
<keyword evidence="5 8" id="KW-0547">Nucleotide-binding</keyword>
<dbReference type="AlphaFoldDB" id="A0A080Z4J9"/>
<feature type="compositionally biased region" description="Low complexity" evidence="9">
    <location>
        <begin position="265"/>
        <end position="278"/>
    </location>
</feature>
<dbReference type="InterPro" id="IPR036305">
    <property type="entry name" value="RGS_sf"/>
</dbReference>
<dbReference type="InterPro" id="IPR017441">
    <property type="entry name" value="Protein_kinase_ATP_BS"/>
</dbReference>
<evidence type="ECO:0000256" key="8">
    <source>
        <dbReference type="PROSITE-ProRule" id="PRU10141"/>
    </source>
</evidence>
<comment type="caution">
    <text evidence="13">The sequence shown here is derived from an EMBL/GenBank/DDBJ whole genome shotgun (WGS) entry which is preliminary data.</text>
</comment>
<gene>
    <name evidence="13" type="ORF">F444_20460</name>
</gene>
<dbReference type="InterPro" id="IPR016137">
    <property type="entry name" value="RGS"/>
</dbReference>
<dbReference type="SMART" id="SM00220">
    <property type="entry name" value="S_TKc"/>
    <property type="match status" value="1"/>
</dbReference>
<dbReference type="PROSITE" id="PS00108">
    <property type="entry name" value="PROTEIN_KINASE_ST"/>
    <property type="match status" value="1"/>
</dbReference>
<feature type="domain" description="AGC-kinase C-terminal" evidence="12">
    <location>
        <begin position="621"/>
        <end position="687"/>
    </location>
</feature>
<evidence type="ECO:0000256" key="5">
    <source>
        <dbReference type="ARBA" id="ARBA00022741"/>
    </source>
</evidence>
<dbReference type="Gene3D" id="1.10.167.10">
    <property type="entry name" value="Regulator of G-protein Signalling 4, domain 2"/>
    <property type="match status" value="1"/>
</dbReference>
<dbReference type="GO" id="GO:0005524">
    <property type="term" value="F:ATP binding"/>
    <property type="evidence" value="ECO:0007669"/>
    <property type="project" value="UniProtKB-UniRule"/>
</dbReference>
<evidence type="ECO:0000256" key="9">
    <source>
        <dbReference type="SAM" id="MobiDB-lite"/>
    </source>
</evidence>
<dbReference type="PROSITE" id="PS50132">
    <property type="entry name" value="RGS"/>
    <property type="match status" value="1"/>
</dbReference>
<dbReference type="SMART" id="SM00133">
    <property type="entry name" value="S_TK_X"/>
    <property type="match status" value="1"/>
</dbReference>
<comment type="similarity">
    <text evidence="1">Belongs to the protein kinase superfamily. AGC Ser/Thr protein kinase family. GPRK subfamily.</text>
</comment>
<name>A0A080Z4J9_PHYNI</name>
<keyword evidence="3" id="KW-0597">Phosphoprotein</keyword>
<evidence type="ECO:0000259" key="12">
    <source>
        <dbReference type="PROSITE" id="PS51285"/>
    </source>
</evidence>